<dbReference type="EMBL" id="CP009417">
    <property type="protein sequence ID" value="AJD93342.1"/>
    <property type="molecule type" value="Genomic_DNA"/>
</dbReference>
<accession>A0A0B5AXE1</accession>
<reference evidence="1 2" key="1">
    <citation type="submission" date="2014-08" db="EMBL/GenBank/DDBJ databases">
        <title>Complete genome of a marine bacteria Jeotgalibacillus malaysiensis.</title>
        <authorList>
            <person name="Yaakop A.S."/>
            <person name="Chan K.-G."/>
            <person name="Goh K.M."/>
        </authorList>
    </citation>
    <scope>NUCLEOTIDE SEQUENCE [LARGE SCALE GENOMIC DNA]</scope>
    <source>
        <strain evidence="1 2">D5</strain>
        <plasmid evidence="2">Plasmid</plasmid>
    </source>
</reference>
<dbReference type="BioCyc" id="JESP1508404:G14D9-13308-MONOMER"/>
<organism evidence="1 2">
    <name type="scientific">Jeotgalibacillus malaysiensis</name>
    <dbReference type="NCBI Taxonomy" id="1508404"/>
    <lineage>
        <taxon>Bacteria</taxon>
        <taxon>Bacillati</taxon>
        <taxon>Bacillota</taxon>
        <taxon>Bacilli</taxon>
        <taxon>Bacillales</taxon>
        <taxon>Caryophanaceae</taxon>
        <taxon>Jeotgalibacillus</taxon>
    </lineage>
</organism>
<proteinExistence type="predicted"/>
<dbReference type="Proteomes" id="UP000031449">
    <property type="component" value="Plasmid unnamed"/>
</dbReference>
<evidence type="ECO:0000313" key="2">
    <source>
        <dbReference type="Proteomes" id="UP000031449"/>
    </source>
</evidence>
<dbReference type="AlphaFoldDB" id="A0A0B5AXE1"/>
<evidence type="ECO:0000313" key="1">
    <source>
        <dbReference type="EMBL" id="AJD93342.1"/>
    </source>
</evidence>
<sequence length="168" mass="19674">MNRYSVEDTFAVAEKGIQDIEAFLASFPASLSIINVEKHSAFQKKDIDLLWVYLDNDKETMKRIEAKIDRYTSGNFFFETVSNEQKGTPGCFLYTEADYLFYYFLEWKTLYILPVEEVRSWFLQNESRFKEKKLSTSVGNDFYTSKGRIVPIKTVLKECPSVKRHQLA</sequence>
<dbReference type="HOGENOM" id="CLU_106677_0_0_9"/>
<dbReference type="KEGG" id="jeo:JMA_40240"/>
<geneLocation type="plasmid" evidence="2"/>
<keyword evidence="2" id="KW-1185">Reference proteome</keyword>
<name>A0A0B5AXE1_9BACL</name>
<gene>
    <name evidence="1" type="ORF">JMA_40240</name>
</gene>
<keyword evidence="1" id="KW-0614">Plasmid</keyword>
<protein>
    <submittedName>
        <fullName evidence="1">Uncharacterized protein</fullName>
    </submittedName>
</protein>